<comment type="caution">
    <text evidence="1">The sequence shown here is derived from an EMBL/GenBank/DDBJ whole genome shotgun (WGS) entry which is preliminary data.</text>
</comment>
<dbReference type="InterPro" id="IPR003477">
    <property type="entry name" value="PemK-like"/>
</dbReference>
<reference evidence="1 2" key="1">
    <citation type="submission" date="2015-02" db="EMBL/GenBank/DDBJ databases">
        <title>Single cell genomics of a rare environmental alphaproteobacterium provides unique insights into Rickettsiaceae evolution.</title>
        <authorList>
            <person name="Martijn J."/>
            <person name="Schulz F."/>
            <person name="Zaremba-Niedzwiedzka K."/>
            <person name="Viklund J."/>
            <person name="Stepanauskas R."/>
            <person name="Andersson S.G.E."/>
            <person name="Horn M."/>
            <person name="Guy L."/>
            <person name="Ettema T.J.G."/>
        </authorList>
    </citation>
    <scope>NUCLEOTIDE SEQUENCE [LARGE SCALE GENOMIC DNA]</scope>
    <source>
        <strain evidence="1 2">SCGC AAA041-L04</strain>
    </source>
</reference>
<dbReference type="EMBL" id="JYHA01000127">
    <property type="protein sequence ID" value="KKB96133.1"/>
    <property type="molecule type" value="Genomic_DNA"/>
</dbReference>
<dbReference type="Proteomes" id="UP000033358">
    <property type="component" value="Unassembled WGS sequence"/>
</dbReference>
<accession>A0A0F5MMU3</accession>
<dbReference type="AlphaFoldDB" id="A0A0F5MMU3"/>
<dbReference type="GO" id="GO:0003677">
    <property type="term" value="F:DNA binding"/>
    <property type="evidence" value="ECO:0007669"/>
    <property type="project" value="InterPro"/>
</dbReference>
<evidence type="ECO:0000313" key="1">
    <source>
        <dbReference type="EMBL" id="KKB96133.1"/>
    </source>
</evidence>
<gene>
    <name evidence="1" type="ORF">SZ25_00758</name>
</gene>
<dbReference type="InterPro" id="IPR011067">
    <property type="entry name" value="Plasmid_toxin/cell-grow_inhib"/>
</dbReference>
<dbReference type="Pfam" id="PF02452">
    <property type="entry name" value="PemK_toxin"/>
    <property type="match status" value="1"/>
</dbReference>
<organism evidence="1 2">
    <name type="scientific">Candidatus Arcanibacter lacustris</name>
    <dbReference type="NCBI Taxonomy" id="1607817"/>
    <lineage>
        <taxon>Bacteria</taxon>
        <taxon>Pseudomonadati</taxon>
        <taxon>Pseudomonadota</taxon>
        <taxon>Alphaproteobacteria</taxon>
        <taxon>Rickettsiales</taxon>
        <taxon>Candidatus Arcanibacter</taxon>
    </lineage>
</organism>
<keyword evidence="2" id="KW-1185">Reference proteome</keyword>
<dbReference type="SUPFAM" id="SSF50118">
    <property type="entry name" value="Cell growth inhibitor/plasmid maintenance toxic component"/>
    <property type="match status" value="1"/>
</dbReference>
<evidence type="ECO:0000313" key="2">
    <source>
        <dbReference type="Proteomes" id="UP000033358"/>
    </source>
</evidence>
<name>A0A0F5MMU3_9RICK</name>
<protein>
    <submittedName>
        <fullName evidence="1">Toxin MazF</fullName>
    </submittedName>
</protein>
<sequence length="82" mass="9199">MILNYTHKGKGVKFAFGTCMPITSKIKNYPFEVNITSDKVTGAILSDSLRSIDWKARKASFIVKCDDLIFSQAISKLKILIE</sequence>
<dbReference type="Gene3D" id="2.30.30.110">
    <property type="match status" value="1"/>
</dbReference>
<proteinExistence type="predicted"/>